<evidence type="ECO:0000256" key="11">
    <source>
        <dbReference type="ARBA" id="ARBA00023291"/>
    </source>
</evidence>
<dbReference type="RefSeq" id="WP_098513101.1">
    <property type="nucleotide sequence ID" value="NZ_JBIAKZ010000001.1"/>
</dbReference>
<comment type="function">
    <text evidence="2 12">Ferredoxins are iron-sulfur proteins that transfer electrons in a wide variety of metabolic reactions.</text>
</comment>
<evidence type="ECO:0000256" key="6">
    <source>
        <dbReference type="ARBA" id="ARBA00022723"/>
    </source>
</evidence>
<evidence type="ECO:0000313" key="15">
    <source>
        <dbReference type="Proteomes" id="UP000243542"/>
    </source>
</evidence>
<dbReference type="NCBIfam" id="NF045480">
    <property type="entry name" value="FdxA_Actino"/>
    <property type="match status" value="1"/>
</dbReference>
<evidence type="ECO:0000259" key="13">
    <source>
        <dbReference type="PROSITE" id="PS51379"/>
    </source>
</evidence>
<dbReference type="InterPro" id="IPR054830">
    <property type="entry name" value="FdxA_Actino"/>
</dbReference>
<dbReference type="GO" id="GO:0009055">
    <property type="term" value="F:electron transfer activity"/>
    <property type="evidence" value="ECO:0007669"/>
    <property type="project" value="UniProtKB-UniRule"/>
</dbReference>
<evidence type="ECO:0000256" key="4">
    <source>
        <dbReference type="ARBA" id="ARBA00022448"/>
    </source>
</evidence>
<dbReference type="Proteomes" id="UP000243542">
    <property type="component" value="Unassembled WGS sequence"/>
</dbReference>
<dbReference type="GO" id="GO:0051538">
    <property type="term" value="F:3 iron, 4 sulfur cluster binding"/>
    <property type="evidence" value="ECO:0007669"/>
    <property type="project" value="UniProtKB-UniRule"/>
</dbReference>
<organism evidence="14 15">
    <name type="scientific">Amycolatopsis sulphurea</name>
    <dbReference type="NCBI Taxonomy" id="76022"/>
    <lineage>
        <taxon>Bacteria</taxon>
        <taxon>Bacillati</taxon>
        <taxon>Actinomycetota</taxon>
        <taxon>Actinomycetes</taxon>
        <taxon>Pseudonocardiales</taxon>
        <taxon>Pseudonocardiaceae</taxon>
        <taxon>Amycolatopsis</taxon>
    </lineage>
</organism>
<dbReference type="GO" id="GO:0051539">
    <property type="term" value="F:4 iron, 4 sulfur cluster binding"/>
    <property type="evidence" value="ECO:0007669"/>
    <property type="project" value="UniProtKB-UniRule"/>
</dbReference>
<evidence type="ECO:0000256" key="12">
    <source>
        <dbReference type="RuleBase" id="RU365098"/>
    </source>
</evidence>
<dbReference type="PANTHER" id="PTHR42859">
    <property type="entry name" value="OXIDOREDUCTASE"/>
    <property type="match status" value="1"/>
</dbReference>
<comment type="cofactor">
    <cofactor evidence="1 12">
        <name>[4Fe-4S] cluster</name>
        <dbReference type="ChEBI" id="CHEBI:49883"/>
    </cofactor>
</comment>
<gene>
    <name evidence="14" type="ORF">ATK36_4282</name>
</gene>
<dbReference type="PROSITE" id="PS51379">
    <property type="entry name" value="4FE4S_FER_2"/>
    <property type="match status" value="1"/>
</dbReference>
<feature type="domain" description="4Fe-4S ferredoxin-type" evidence="13">
    <location>
        <begin position="31"/>
        <end position="60"/>
    </location>
</feature>
<sequence length="114" mass="12267">MTYIIAEPCLDIKDKACVDVCPVDCIYEGDRFLYINPDECVDCAACEPVCPVEAIYPLDQLPEEYEFYDAVNAEFFTEVTDLGTTPGGAAAVGAVAADHPVVAAKPRQTVGELS</sequence>
<evidence type="ECO:0000256" key="3">
    <source>
        <dbReference type="ARBA" id="ARBA00013529"/>
    </source>
</evidence>
<accession>A0A2A9FEH8</accession>
<dbReference type="PRINTS" id="PR00354">
    <property type="entry name" value="7FE8SFRDOXIN"/>
</dbReference>
<evidence type="ECO:0000256" key="8">
    <source>
        <dbReference type="ARBA" id="ARBA00022982"/>
    </source>
</evidence>
<dbReference type="GO" id="GO:0046872">
    <property type="term" value="F:metal ion binding"/>
    <property type="evidence" value="ECO:0007669"/>
    <property type="project" value="UniProtKB-UniRule"/>
</dbReference>
<keyword evidence="11 12" id="KW-0003">3Fe-4S</keyword>
<comment type="caution">
    <text evidence="14">The sequence shown here is derived from an EMBL/GenBank/DDBJ whole genome shotgun (WGS) entry which is preliminary data.</text>
</comment>
<dbReference type="EMBL" id="PDJK01000002">
    <property type="protein sequence ID" value="PFG49151.1"/>
    <property type="molecule type" value="Genomic_DNA"/>
</dbReference>
<dbReference type="PROSITE" id="PS00198">
    <property type="entry name" value="4FE4S_FER_1"/>
    <property type="match status" value="1"/>
</dbReference>
<keyword evidence="15" id="KW-1185">Reference proteome</keyword>
<evidence type="ECO:0000256" key="1">
    <source>
        <dbReference type="ARBA" id="ARBA00001966"/>
    </source>
</evidence>
<evidence type="ECO:0000256" key="5">
    <source>
        <dbReference type="ARBA" id="ARBA00022485"/>
    </source>
</evidence>
<dbReference type="InterPro" id="IPR017896">
    <property type="entry name" value="4Fe4S_Fe-S-bd"/>
</dbReference>
<dbReference type="Gene3D" id="3.30.70.20">
    <property type="match status" value="1"/>
</dbReference>
<keyword evidence="9 12" id="KW-0408">Iron</keyword>
<protein>
    <recommendedName>
        <fullName evidence="3 12">Ferredoxin</fullName>
    </recommendedName>
</protein>
<dbReference type="InterPro" id="IPR000813">
    <property type="entry name" value="7Fe_ferredoxin"/>
</dbReference>
<comment type="cofactor">
    <cofactor evidence="12">
        <name>[3Fe-4S] cluster</name>
        <dbReference type="ChEBI" id="CHEBI:21137"/>
    </cofactor>
    <text evidence="12">Binds 1 [3Fe-4S] cluster.</text>
</comment>
<dbReference type="Pfam" id="PF00037">
    <property type="entry name" value="Fer4"/>
    <property type="match status" value="1"/>
</dbReference>
<evidence type="ECO:0000256" key="2">
    <source>
        <dbReference type="ARBA" id="ARBA00003532"/>
    </source>
</evidence>
<dbReference type="InterPro" id="IPR017900">
    <property type="entry name" value="4Fe4S_Fe_S_CS"/>
</dbReference>
<keyword evidence="7" id="KW-0677">Repeat</keyword>
<keyword evidence="5 12" id="KW-0004">4Fe-4S</keyword>
<evidence type="ECO:0000256" key="7">
    <source>
        <dbReference type="ARBA" id="ARBA00022737"/>
    </source>
</evidence>
<evidence type="ECO:0000256" key="10">
    <source>
        <dbReference type="ARBA" id="ARBA00023014"/>
    </source>
</evidence>
<keyword evidence="8 12" id="KW-0249">Electron transport</keyword>
<keyword evidence="10 12" id="KW-0411">Iron-sulfur</keyword>
<keyword evidence="6 12" id="KW-0479">Metal-binding</keyword>
<evidence type="ECO:0000256" key="9">
    <source>
        <dbReference type="ARBA" id="ARBA00023004"/>
    </source>
</evidence>
<dbReference type="PANTHER" id="PTHR42859:SF2">
    <property type="entry name" value="FERREDOXIN"/>
    <property type="match status" value="1"/>
</dbReference>
<dbReference type="AlphaFoldDB" id="A0A2A9FEH8"/>
<dbReference type="SUPFAM" id="SSF54862">
    <property type="entry name" value="4Fe-4S ferredoxins"/>
    <property type="match status" value="1"/>
</dbReference>
<dbReference type="InterPro" id="IPR050294">
    <property type="entry name" value="RnfB_subfamily"/>
</dbReference>
<proteinExistence type="predicted"/>
<reference evidence="14 15" key="1">
    <citation type="submission" date="2017-10" db="EMBL/GenBank/DDBJ databases">
        <title>Sequencing the genomes of 1000 actinobacteria strains.</title>
        <authorList>
            <person name="Klenk H.-P."/>
        </authorList>
    </citation>
    <scope>NUCLEOTIDE SEQUENCE [LARGE SCALE GENOMIC DNA]</scope>
    <source>
        <strain evidence="14 15">DSM 46092</strain>
    </source>
</reference>
<keyword evidence="4 12" id="KW-0813">Transport</keyword>
<name>A0A2A9FEH8_9PSEU</name>
<evidence type="ECO:0000313" key="14">
    <source>
        <dbReference type="EMBL" id="PFG49151.1"/>
    </source>
</evidence>